<dbReference type="GO" id="GO:0030313">
    <property type="term" value="C:cell envelope"/>
    <property type="evidence" value="ECO:0007669"/>
    <property type="project" value="UniProtKB-SubCell"/>
</dbReference>
<dbReference type="OrthoDB" id="9784484at2"/>
<keyword evidence="4" id="KW-0472">Membrane</keyword>
<dbReference type="SUPFAM" id="SSF111369">
    <property type="entry name" value="HlyD-like secretion proteins"/>
    <property type="match status" value="2"/>
</dbReference>
<reference evidence="8" key="1">
    <citation type="submission" date="2018-03" db="EMBL/GenBank/DDBJ databases">
        <authorList>
            <person name="Zecchin S."/>
        </authorList>
    </citation>
    <scope>NUCLEOTIDE SEQUENCE [LARGE SCALE GENOMIC DNA]</scope>
</reference>
<gene>
    <name evidence="7" type="ORF">NBG4_10015</name>
</gene>
<evidence type="ECO:0000313" key="8">
    <source>
        <dbReference type="Proteomes" id="UP000245125"/>
    </source>
</evidence>
<evidence type="ECO:0000256" key="1">
    <source>
        <dbReference type="ARBA" id="ARBA00004196"/>
    </source>
</evidence>
<evidence type="ECO:0000256" key="2">
    <source>
        <dbReference type="ARBA" id="ARBA00023054"/>
    </source>
</evidence>
<dbReference type="InterPro" id="IPR059052">
    <property type="entry name" value="HH_YbhG-like"/>
</dbReference>
<sequence length="342" mass="38213">MKNNRFGILLITALIVVAIGLAVLGPMLFRQNISKESPTPERTTGSFLAAKGIVESEEDVQISSQVKGEIMKMNADEGDMVKKGEPLVTLDKSALTARINASEAALNETKAHLKELERGYRTEDIEMAKSRFNSAEATYLNAQDEYERQKRLYDRNATTVVELNRAEEKMKVATEGLNESKAALQKFQKGARSEEIEGARAKVGKASAELQYDKALLKDYTILSPIDGLVAERFKDDNETVDVGTPILKLVNPEKLRIRAELEETDVGKINSGQFVEVYADAYRDKVFHGKVYKVFSVVRRKAQRTFDPAASFDINTQGIYIRLDDFTGLKDGMTVTVRFIK</sequence>
<keyword evidence="2 3" id="KW-0175">Coiled coil</keyword>
<dbReference type="Gene3D" id="2.40.30.170">
    <property type="match status" value="1"/>
</dbReference>
<accession>A0A2U3QDI1</accession>
<dbReference type="Pfam" id="PF25881">
    <property type="entry name" value="HH_YBHG"/>
    <property type="match status" value="1"/>
</dbReference>
<dbReference type="EMBL" id="OUUY01000001">
    <property type="protein sequence ID" value="SPP99481.1"/>
    <property type="molecule type" value="Genomic_DNA"/>
</dbReference>
<dbReference type="Gene3D" id="2.40.50.100">
    <property type="match status" value="2"/>
</dbReference>
<protein>
    <submittedName>
        <fullName evidence="7">Efflux transporter, RND family, MFP subunit</fullName>
    </submittedName>
</protein>
<keyword evidence="8" id="KW-1185">Reference proteome</keyword>
<organism evidence="7 8">
    <name type="scientific">Candidatus Sulfobium mesophilum</name>
    <dbReference type="NCBI Taxonomy" id="2016548"/>
    <lineage>
        <taxon>Bacteria</taxon>
        <taxon>Pseudomonadati</taxon>
        <taxon>Nitrospirota</taxon>
        <taxon>Nitrospiria</taxon>
        <taxon>Nitrospirales</taxon>
        <taxon>Nitrospiraceae</taxon>
        <taxon>Candidatus Sulfobium</taxon>
    </lineage>
</organism>
<feature type="transmembrane region" description="Helical" evidence="4">
    <location>
        <begin position="6"/>
        <end position="29"/>
    </location>
</feature>
<evidence type="ECO:0000256" key="4">
    <source>
        <dbReference type="SAM" id="Phobius"/>
    </source>
</evidence>
<dbReference type="InterPro" id="IPR058636">
    <property type="entry name" value="Beta-barrel_YknX"/>
</dbReference>
<evidence type="ECO:0000256" key="3">
    <source>
        <dbReference type="SAM" id="Coils"/>
    </source>
</evidence>
<name>A0A2U3QDI1_9BACT</name>
<evidence type="ECO:0000259" key="5">
    <source>
        <dbReference type="Pfam" id="PF25881"/>
    </source>
</evidence>
<dbReference type="InterPro" id="IPR050465">
    <property type="entry name" value="UPF0194_transport"/>
</dbReference>
<feature type="coiled-coil region" evidence="3">
    <location>
        <begin position="99"/>
        <end position="183"/>
    </location>
</feature>
<dbReference type="Gene3D" id="1.10.287.470">
    <property type="entry name" value="Helix hairpin bin"/>
    <property type="match status" value="1"/>
</dbReference>
<evidence type="ECO:0000259" key="6">
    <source>
        <dbReference type="Pfam" id="PF25990"/>
    </source>
</evidence>
<comment type="subcellular location">
    <subcellularLocation>
        <location evidence="1">Cell envelope</location>
    </subcellularLocation>
</comment>
<feature type="domain" description="YbhG-like alpha-helical hairpin" evidence="5">
    <location>
        <begin position="91"/>
        <end position="211"/>
    </location>
</feature>
<dbReference type="Pfam" id="PF25990">
    <property type="entry name" value="Beta-barrel_YknX"/>
    <property type="match status" value="1"/>
</dbReference>
<keyword evidence="4" id="KW-1133">Transmembrane helix</keyword>
<evidence type="ECO:0000313" key="7">
    <source>
        <dbReference type="EMBL" id="SPP99481.1"/>
    </source>
</evidence>
<proteinExistence type="predicted"/>
<dbReference type="AlphaFoldDB" id="A0A2U3QDI1"/>
<feature type="domain" description="YknX-like beta-barrel" evidence="6">
    <location>
        <begin position="257"/>
        <end position="338"/>
    </location>
</feature>
<dbReference type="Proteomes" id="UP000245125">
    <property type="component" value="Unassembled WGS sequence"/>
</dbReference>
<keyword evidence="4" id="KW-0812">Transmembrane</keyword>
<dbReference type="PANTHER" id="PTHR32347">
    <property type="entry name" value="EFFLUX SYSTEM COMPONENT YKNX-RELATED"/>
    <property type="match status" value="1"/>
</dbReference>